<organism evidence="1 2">
    <name type="scientific">Pyrenophora tritici-repentis</name>
    <dbReference type="NCBI Taxonomy" id="45151"/>
    <lineage>
        <taxon>Eukaryota</taxon>
        <taxon>Fungi</taxon>
        <taxon>Dikarya</taxon>
        <taxon>Ascomycota</taxon>
        <taxon>Pezizomycotina</taxon>
        <taxon>Dothideomycetes</taxon>
        <taxon>Pleosporomycetidae</taxon>
        <taxon>Pleosporales</taxon>
        <taxon>Pleosporineae</taxon>
        <taxon>Pleosporaceae</taxon>
        <taxon>Pyrenophora</taxon>
    </lineage>
</organism>
<proteinExistence type="predicted"/>
<protein>
    <submittedName>
        <fullName evidence="1">Uncharacterized protein</fullName>
    </submittedName>
</protein>
<accession>A0A317A6W5</accession>
<dbReference type="AlphaFoldDB" id="A0A317A6W5"/>
<dbReference type="EMBL" id="NRDI02000008">
    <property type="protein sequence ID" value="KAI1514308.1"/>
    <property type="molecule type" value="Genomic_DNA"/>
</dbReference>
<sequence>MQFLNILFLGLCGFLANAAPTSPNDDGLSKDWTHVFTQDNINLSTVNPGSPMASVSIPSVADATEVHGQIVNKCSFPVWVRLAIAATTSNPDRPGAKCDHAGETHMVEVQPGGTYLSPFPAKCDQCGHVLKVAHNAGDLKVYQFEYSMDGHDGRLWYDLSAENGAPFQKVERYLGTSGRSCPFVDCKPGQWAQPSKMQFPTTATFLSLLAFAATAYTYDTVSFTTSSCPDCSQAVGCSIEARTGLPPNQCVRMWNGDASLTVYGATNPSCKVNLYESLDCTGTPEVHQNAQCENFSPKNSFKITC</sequence>
<dbReference type="Pfam" id="PF04681">
    <property type="entry name" value="Bys1"/>
    <property type="match status" value="1"/>
</dbReference>
<dbReference type="InterPro" id="IPR006771">
    <property type="entry name" value="CetA-like"/>
</dbReference>
<keyword evidence="2" id="KW-1185">Reference proteome</keyword>
<evidence type="ECO:0000313" key="1">
    <source>
        <dbReference type="EMBL" id="KAI1514308.1"/>
    </source>
</evidence>
<dbReference type="Proteomes" id="UP000249757">
    <property type="component" value="Unassembled WGS sequence"/>
</dbReference>
<dbReference type="SUPFAM" id="SSF49870">
    <property type="entry name" value="Osmotin, thaumatin-like protein"/>
    <property type="match status" value="1"/>
</dbReference>
<gene>
    <name evidence="1" type="ORF">Ptr86124_006938</name>
</gene>
<reference evidence="2" key="1">
    <citation type="journal article" date="2022" name="Microb. Genom.">
        <title>A global pangenome for the wheat fungal pathogen Pyrenophora tritici-repentis and prediction of effector protein structural homology.</title>
        <authorList>
            <person name="Moolhuijzen P.M."/>
            <person name="See P.T."/>
            <person name="Shi G."/>
            <person name="Powell H.R."/>
            <person name="Cockram J."/>
            <person name="Jorgensen L.N."/>
            <person name="Benslimane H."/>
            <person name="Strelkov S.E."/>
            <person name="Turner J."/>
            <person name="Liu Z."/>
            <person name="Moffat C.S."/>
        </authorList>
    </citation>
    <scope>NUCLEOTIDE SEQUENCE [LARGE SCALE GENOMIC DNA]</scope>
</reference>
<evidence type="ECO:0000313" key="2">
    <source>
        <dbReference type="Proteomes" id="UP000249757"/>
    </source>
</evidence>
<comment type="caution">
    <text evidence="1">The sequence shown here is derived from an EMBL/GenBank/DDBJ whole genome shotgun (WGS) entry which is preliminary data.</text>
</comment>
<dbReference type="InterPro" id="IPR037176">
    <property type="entry name" value="Osmotin/thaumatin-like_sf"/>
</dbReference>
<name>A0A317A6W5_9PLEO</name>